<keyword evidence="2" id="KW-0805">Transcription regulation</keyword>
<sequence>MAAAGGGARAEAGLRKFLVEHQPCCNATVPKGSVVDGGKRKVAAAGVPTEPRYRDAQRRRPRGRYSAEIRDQHKGVWLWLGTFDTAEEAARRYDSEACRLRGPSENTNFLATLDYRVPLPALSLHALLPCVRTLVWIGVERYSQHSKGIVVLHDESTAS</sequence>
<evidence type="ECO:0000313" key="9">
    <source>
        <dbReference type="Proteomes" id="UP000007305"/>
    </source>
</evidence>
<evidence type="ECO:0000256" key="1">
    <source>
        <dbReference type="ARBA" id="ARBA00004123"/>
    </source>
</evidence>
<comment type="subcellular location">
    <subcellularLocation>
        <location evidence="1">Nucleus</location>
    </subcellularLocation>
</comment>
<evidence type="ECO:0000256" key="4">
    <source>
        <dbReference type="ARBA" id="ARBA00023163"/>
    </source>
</evidence>
<dbReference type="PANTHER" id="PTHR31677">
    <property type="entry name" value="AP2 DOMAIN CLASS TRANSCRIPTION FACTOR"/>
    <property type="match status" value="1"/>
</dbReference>
<dbReference type="AlphaFoldDB" id="A0A1D6IUR5"/>
<dbReference type="InterPro" id="IPR036955">
    <property type="entry name" value="AP2/ERF_dom_sf"/>
</dbReference>
<dbReference type="PANTHER" id="PTHR31677:SF75">
    <property type="entry name" value="ETHYLENE-RESPONSIVE TRANSCRIPTION FACTOR ERF084"/>
    <property type="match status" value="1"/>
</dbReference>
<evidence type="ECO:0000256" key="5">
    <source>
        <dbReference type="ARBA" id="ARBA00023242"/>
    </source>
</evidence>
<dbReference type="RefSeq" id="XP_020401696.1">
    <property type="nucleotide sequence ID" value="XM_020546107.1"/>
</dbReference>
<dbReference type="PROSITE" id="PS51032">
    <property type="entry name" value="AP2_ERF"/>
    <property type="match status" value="1"/>
</dbReference>
<dbReference type="GO" id="GO:0005634">
    <property type="term" value="C:nucleus"/>
    <property type="evidence" value="ECO:0007669"/>
    <property type="project" value="UniProtKB-SubCell"/>
</dbReference>
<dbReference type="GO" id="GO:0003677">
    <property type="term" value="F:DNA binding"/>
    <property type="evidence" value="ECO:0007669"/>
    <property type="project" value="UniProtKB-KW"/>
</dbReference>
<dbReference type="Proteomes" id="UP000007305">
    <property type="component" value="Chromosome 10"/>
</dbReference>
<dbReference type="EMBL" id="CM000786">
    <property type="protein sequence ID" value="AQK39760.1"/>
    <property type="molecule type" value="Genomic_DNA"/>
</dbReference>
<evidence type="ECO:0000313" key="7">
    <source>
        <dbReference type="EMBL" id="AQK39760.1"/>
    </source>
</evidence>
<feature type="domain" description="AP2/ERF" evidence="6">
    <location>
        <begin position="52"/>
        <end position="110"/>
    </location>
</feature>
<keyword evidence="5" id="KW-0539">Nucleus</keyword>
<dbReference type="SUPFAM" id="SSF54171">
    <property type="entry name" value="DNA-binding domain"/>
    <property type="match status" value="1"/>
</dbReference>
<reference evidence="8" key="3">
    <citation type="submission" date="2019-07" db="EMBL/GenBank/DDBJ databases">
        <authorList>
            <person name="Seetharam A."/>
            <person name="Woodhouse M."/>
            <person name="Cannon E."/>
        </authorList>
    </citation>
    <scope>NUCLEOTIDE SEQUENCE [LARGE SCALE GENOMIC DNA]</scope>
    <source>
        <strain evidence="8">cv. B73</strain>
    </source>
</reference>
<dbReference type="InterPro" id="IPR001471">
    <property type="entry name" value="AP2/ERF_dom"/>
</dbReference>
<evidence type="ECO:0000256" key="2">
    <source>
        <dbReference type="ARBA" id="ARBA00023015"/>
    </source>
</evidence>
<organism evidence="8 9">
    <name type="scientific">Zea mays</name>
    <name type="common">Maize</name>
    <dbReference type="NCBI Taxonomy" id="4577"/>
    <lineage>
        <taxon>Eukaryota</taxon>
        <taxon>Viridiplantae</taxon>
        <taxon>Streptophyta</taxon>
        <taxon>Embryophyta</taxon>
        <taxon>Tracheophyta</taxon>
        <taxon>Spermatophyta</taxon>
        <taxon>Magnoliopsida</taxon>
        <taxon>Liliopsida</taxon>
        <taxon>Poales</taxon>
        <taxon>Poaceae</taxon>
        <taxon>PACMAD clade</taxon>
        <taxon>Panicoideae</taxon>
        <taxon>Andropogonodae</taxon>
        <taxon>Andropogoneae</taxon>
        <taxon>Tripsacinae</taxon>
        <taxon>Zea</taxon>
    </lineage>
</organism>
<proteinExistence type="predicted"/>
<protein>
    <recommendedName>
        <fullName evidence="6">AP2/ERF domain-containing protein</fullName>
    </recommendedName>
</protein>
<dbReference type="Gene3D" id="3.30.730.10">
    <property type="entry name" value="AP2/ERF domain"/>
    <property type="match status" value="1"/>
</dbReference>
<reference evidence="9" key="1">
    <citation type="journal article" date="2009" name="Science">
        <title>The B73 maize genome: complexity, diversity, and dynamics.</title>
        <authorList>
            <person name="Schnable P.S."/>
            <person name="Ware D."/>
            <person name="Fulton R.S."/>
            <person name="Stein J.C."/>
            <person name="Wei F."/>
            <person name="Pasternak S."/>
            <person name="Liang C."/>
            <person name="Zhang J."/>
            <person name="Fulton L."/>
            <person name="Graves T.A."/>
            <person name="Minx P."/>
            <person name="Reily A.D."/>
            <person name="Courtney L."/>
            <person name="Kruchowski S.S."/>
            <person name="Tomlinson C."/>
            <person name="Strong C."/>
            <person name="Delehaunty K."/>
            <person name="Fronick C."/>
            <person name="Courtney B."/>
            <person name="Rock S.M."/>
            <person name="Belter E."/>
            <person name="Du F."/>
            <person name="Kim K."/>
            <person name="Abbott R.M."/>
            <person name="Cotton M."/>
            <person name="Levy A."/>
            <person name="Marchetto P."/>
            <person name="Ochoa K."/>
            <person name="Jackson S.M."/>
            <person name="Gillam B."/>
            <person name="Chen W."/>
            <person name="Yan L."/>
            <person name="Higginbotham J."/>
            <person name="Cardenas M."/>
            <person name="Waligorski J."/>
            <person name="Applebaum E."/>
            <person name="Phelps L."/>
            <person name="Falcone J."/>
            <person name="Kanchi K."/>
            <person name="Thane T."/>
            <person name="Scimone A."/>
            <person name="Thane N."/>
            <person name="Henke J."/>
            <person name="Wang T."/>
            <person name="Ruppert J."/>
            <person name="Shah N."/>
            <person name="Rotter K."/>
            <person name="Hodges J."/>
            <person name="Ingenthron E."/>
            <person name="Cordes M."/>
            <person name="Kohlberg S."/>
            <person name="Sgro J."/>
            <person name="Delgado B."/>
            <person name="Mead K."/>
            <person name="Chinwalla A."/>
            <person name="Leonard S."/>
            <person name="Crouse K."/>
            <person name="Collura K."/>
            <person name="Kudrna D."/>
            <person name="Currie J."/>
            <person name="He R."/>
            <person name="Angelova A."/>
            <person name="Rajasekar S."/>
            <person name="Mueller T."/>
            <person name="Lomeli R."/>
            <person name="Scara G."/>
            <person name="Ko A."/>
            <person name="Delaney K."/>
            <person name="Wissotski M."/>
            <person name="Lopez G."/>
            <person name="Campos D."/>
            <person name="Braidotti M."/>
            <person name="Ashley E."/>
            <person name="Golser W."/>
            <person name="Kim H."/>
            <person name="Lee S."/>
            <person name="Lin J."/>
            <person name="Dujmic Z."/>
            <person name="Kim W."/>
            <person name="Talag J."/>
            <person name="Zuccolo A."/>
            <person name="Fan C."/>
            <person name="Sebastian A."/>
            <person name="Kramer M."/>
            <person name="Spiegel L."/>
            <person name="Nascimento L."/>
            <person name="Zutavern T."/>
            <person name="Miller B."/>
            <person name="Ambroise C."/>
            <person name="Muller S."/>
            <person name="Spooner W."/>
            <person name="Narechania A."/>
            <person name="Ren L."/>
            <person name="Wei S."/>
            <person name="Kumari S."/>
            <person name="Faga B."/>
            <person name="Levy M.J."/>
            <person name="McMahan L."/>
            <person name="Van Buren P."/>
            <person name="Vaughn M.W."/>
            <person name="Ying K."/>
            <person name="Yeh C.-T."/>
            <person name="Emrich S.J."/>
            <person name="Jia Y."/>
            <person name="Kalyanaraman A."/>
            <person name="Hsia A.-P."/>
            <person name="Barbazuk W.B."/>
            <person name="Baucom R.S."/>
            <person name="Brutnell T.P."/>
            <person name="Carpita N.C."/>
            <person name="Chaparro C."/>
            <person name="Chia J.-M."/>
            <person name="Deragon J.-M."/>
            <person name="Estill J.C."/>
            <person name="Fu Y."/>
            <person name="Jeddeloh J.A."/>
            <person name="Han Y."/>
            <person name="Lee H."/>
            <person name="Li P."/>
            <person name="Lisch D.R."/>
            <person name="Liu S."/>
            <person name="Liu Z."/>
            <person name="Nagel D.H."/>
            <person name="McCann M.C."/>
            <person name="SanMiguel P."/>
            <person name="Myers A.M."/>
            <person name="Nettleton D."/>
            <person name="Nguyen J."/>
            <person name="Penning B.W."/>
            <person name="Ponnala L."/>
            <person name="Schneider K.L."/>
            <person name="Schwartz D.C."/>
            <person name="Sharma A."/>
            <person name="Soderlund C."/>
            <person name="Springer N.M."/>
            <person name="Sun Q."/>
            <person name="Wang H."/>
            <person name="Waterman M."/>
            <person name="Westerman R."/>
            <person name="Wolfgruber T.K."/>
            <person name="Yang L."/>
            <person name="Yu Y."/>
            <person name="Zhang L."/>
            <person name="Zhou S."/>
            <person name="Zhu Q."/>
            <person name="Bennetzen J.L."/>
            <person name="Dawe R.K."/>
            <person name="Jiang J."/>
            <person name="Jiang N."/>
            <person name="Presting G.G."/>
            <person name="Wessler S.R."/>
            <person name="Aluru S."/>
            <person name="Martienssen R.A."/>
            <person name="Clifton S.W."/>
            <person name="McCombie W.R."/>
            <person name="Wing R.A."/>
            <person name="Wilson R.K."/>
        </authorList>
    </citation>
    <scope>NUCLEOTIDE SEQUENCE [LARGE SCALE GENOMIC DNA]</scope>
    <source>
        <strain evidence="9">cv. B73</strain>
    </source>
</reference>
<dbReference type="GO" id="GO:0003700">
    <property type="term" value="F:DNA-binding transcription factor activity"/>
    <property type="evidence" value="ECO:0007669"/>
    <property type="project" value="InterPro"/>
</dbReference>
<dbReference type="OrthoDB" id="10038011at2759"/>
<dbReference type="Pfam" id="PF00847">
    <property type="entry name" value="AP2"/>
    <property type="match status" value="1"/>
</dbReference>
<evidence type="ECO:0000313" key="8">
    <source>
        <dbReference type="EnsemblPlants" id="Zm00001eb408830_P001"/>
    </source>
</evidence>
<dbReference type="OMA" id="NAPPKWR"/>
<keyword evidence="9" id="KW-1185">Reference proteome</keyword>
<evidence type="ECO:0000259" key="6">
    <source>
        <dbReference type="PROSITE" id="PS51032"/>
    </source>
</evidence>
<keyword evidence="4" id="KW-0804">Transcription</keyword>
<reference evidence="7" key="2">
    <citation type="submission" date="2015-12" db="EMBL/GenBank/DDBJ databases">
        <title>Update maize B73 reference genome by single molecule sequencing technologies.</title>
        <authorList>
            <consortium name="Maize Genome Sequencing Project"/>
            <person name="Ware D."/>
        </authorList>
    </citation>
    <scope>NUCLEOTIDE SEQUENCE</scope>
    <source>
        <tissue evidence="7">Seedling</tissue>
    </source>
</reference>
<dbReference type="InterPro" id="IPR016177">
    <property type="entry name" value="DNA-bd_dom_sf"/>
</dbReference>
<accession>A0A1D6IUR5</accession>
<name>A0A1D6IUR5_MAIZE</name>
<dbReference type="CDD" id="cd00018">
    <property type="entry name" value="AP2"/>
    <property type="match status" value="1"/>
</dbReference>
<dbReference type="SMR" id="A0A1D6IUR5"/>
<gene>
    <name evidence="8" type="primary">LOC103642314</name>
    <name evidence="7" type="ORF">ZEAMMB73_Zm00001d023662</name>
</gene>
<evidence type="ECO:0000256" key="3">
    <source>
        <dbReference type="ARBA" id="ARBA00023125"/>
    </source>
</evidence>
<dbReference type="GeneID" id="103642314"/>
<dbReference type="Gramene" id="Zm00001eb408830_T001">
    <property type="protein sequence ID" value="Zm00001eb408830_P001"/>
    <property type="gene ID" value="Zm00001eb408830"/>
</dbReference>
<dbReference type="RefSeq" id="XP_020401697.1">
    <property type="nucleotide sequence ID" value="XM_020546108.1"/>
</dbReference>
<dbReference type="SMART" id="SM00380">
    <property type="entry name" value="AP2"/>
    <property type="match status" value="1"/>
</dbReference>
<dbReference type="EnsemblPlants" id="Zm00001eb408830_T001">
    <property type="protein sequence ID" value="Zm00001eb408830_P001"/>
    <property type="gene ID" value="Zm00001eb408830"/>
</dbReference>
<reference evidence="8" key="4">
    <citation type="submission" date="2021-05" db="UniProtKB">
        <authorList>
            <consortium name="EnsemblPlants"/>
        </authorList>
    </citation>
    <scope>IDENTIFICATION</scope>
    <source>
        <strain evidence="8">cv. B73</strain>
    </source>
</reference>
<keyword evidence="3" id="KW-0238">DNA-binding</keyword>